<comment type="cofactor">
    <cofactor evidence="7 9">
        <name>FMN</name>
        <dbReference type="ChEBI" id="CHEBI:58210"/>
    </cofactor>
    <text evidence="7 9">Binds 1 FMN per subunit.</text>
</comment>
<comment type="pathway">
    <text evidence="7">Cofactor metabolism; pyridoxal 5'-phosphate salvage; pyridoxal 5'-phosphate from pyridoxamine 5'-phosphate: step 1/1.</text>
</comment>
<comment type="catalytic activity">
    <reaction evidence="7">
        <text>pyridoxamine 5'-phosphate + O2 + H2O = pyridoxal 5'-phosphate + H2O2 + NH4(+)</text>
        <dbReference type="Rhea" id="RHEA:15817"/>
        <dbReference type="ChEBI" id="CHEBI:15377"/>
        <dbReference type="ChEBI" id="CHEBI:15379"/>
        <dbReference type="ChEBI" id="CHEBI:16240"/>
        <dbReference type="ChEBI" id="CHEBI:28938"/>
        <dbReference type="ChEBI" id="CHEBI:58451"/>
        <dbReference type="ChEBI" id="CHEBI:597326"/>
        <dbReference type="EC" id="1.4.3.5"/>
    </reaction>
</comment>
<dbReference type="Proteomes" id="UP000324760">
    <property type="component" value="Chromosome"/>
</dbReference>
<comment type="catalytic activity">
    <reaction evidence="7">
        <text>pyridoxine 5'-phosphate + O2 = pyridoxal 5'-phosphate + H2O2</text>
        <dbReference type="Rhea" id="RHEA:15149"/>
        <dbReference type="ChEBI" id="CHEBI:15379"/>
        <dbReference type="ChEBI" id="CHEBI:16240"/>
        <dbReference type="ChEBI" id="CHEBI:58589"/>
        <dbReference type="ChEBI" id="CHEBI:597326"/>
        <dbReference type="EC" id="1.4.3.5"/>
    </reaction>
</comment>
<evidence type="ECO:0000259" key="11">
    <source>
        <dbReference type="Pfam" id="PF10590"/>
    </source>
</evidence>
<proteinExistence type="inferred from homology"/>
<dbReference type="Gene3D" id="2.30.110.10">
    <property type="entry name" value="Electron Transport, Fmn-binding Protein, Chain A"/>
    <property type="match status" value="1"/>
</dbReference>
<comment type="subunit">
    <text evidence="2 7">Homodimer.</text>
</comment>
<keyword evidence="5 7" id="KW-0560">Oxidoreductase</keyword>
<evidence type="ECO:0000256" key="1">
    <source>
        <dbReference type="ARBA" id="ARBA00007301"/>
    </source>
</evidence>
<dbReference type="Pfam" id="PF01243">
    <property type="entry name" value="PNPOx_N"/>
    <property type="match status" value="1"/>
</dbReference>
<dbReference type="NCBIfam" id="NF004231">
    <property type="entry name" value="PRK05679.1"/>
    <property type="match status" value="1"/>
</dbReference>
<dbReference type="GO" id="GO:0010181">
    <property type="term" value="F:FMN binding"/>
    <property type="evidence" value="ECO:0007669"/>
    <property type="project" value="UniProtKB-UniRule"/>
</dbReference>
<dbReference type="PANTHER" id="PTHR10851">
    <property type="entry name" value="PYRIDOXINE-5-PHOSPHATE OXIDASE"/>
    <property type="match status" value="1"/>
</dbReference>
<comment type="function">
    <text evidence="7">Catalyzes the oxidation of either pyridoxine 5'-phosphate (PNP) or pyridoxamine 5'-phosphate (PMP) into pyridoxal 5'-phosphate (PLP).</text>
</comment>
<dbReference type="OrthoDB" id="9780392at2"/>
<keyword evidence="4 7" id="KW-0288">FMN</keyword>
<dbReference type="RefSeq" id="WP_138987839.1">
    <property type="nucleotide sequence ID" value="NZ_CP043869.1"/>
</dbReference>
<feature type="binding site" evidence="7 9">
    <location>
        <begin position="80"/>
        <end position="81"/>
    </location>
    <ligand>
        <name>FMN</name>
        <dbReference type="ChEBI" id="CHEBI:58210"/>
    </ligand>
</feature>
<dbReference type="PANTHER" id="PTHR10851:SF0">
    <property type="entry name" value="PYRIDOXINE-5'-PHOSPHATE OXIDASE"/>
    <property type="match status" value="1"/>
</dbReference>
<feature type="binding site" evidence="7 8">
    <location>
        <begin position="195"/>
        <end position="197"/>
    </location>
    <ligand>
        <name>substrate</name>
    </ligand>
</feature>
<evidence type="ECO:0000256" key="5">
    <source>
        <dbReference type="ARBA" id="ARBA00023002"/>
    </source>
</evidence>
<dbReference type="AlphaFoldDB" id="A0A5P1RDJ6"/>
<feature type="binding site" evidence="7 9">
    <location>
        <position position="189"/>
    </location>
    <ligand>
        <name>FMN</name>
        <dbReference type="ChEBI" id="CHEBI:58210"/>
    </ligand>
</feature>
<dbReference type="PROSITE" id="PS01064">
    <property type="entry name" value="PYRIDOX_OXIDASE"/>
    <property type="match status" value="1"/>
</dbReference>
<feature type="binding site" evidence="7 9">
    <location>
        <position position="199"/>
    </location>
    <ligand>
        <name>FMN</name>
        <dbReference type="ChEBI" id="CHEBI:58210"/>
    </ligand>
</feature>
<evidence type="ECO:0000259" key="10">
    <source>
        <dbReference type="Pfam" id="PF01243"/>
    </source>
</evidence>
<feature type="binding site" evidence="8">
    <location>
        <begin position="12"/>
        <end position="15"/>
    </location>
    <ligand>
        <name>substrate</name>
    </ligand>
</feature>
<keyword evidence="3 7" id="KW-0285">Flavoprotein</keyword>
<comment type="similarity">
    <text evidence="1 7">Belongs to the pyridoxamine 5'-phosphate oxidase family.</text>
</comment>
<protein>
    <recommendedName>
        <fullName evidence="7">Pyridoxine/pyridoxamine 5'-phosphate oxidase</fullName>
        <ecNumber evidence="7">1.4.3.5</ecNumber>
    </recommendedName>
    <alternativeName>
        <fullName evidence="7">PNP/PMP oxidase</fullName>
        <shortName evidence="7">PNPOx</shortName>
    </alternativeName>
    <alternativeName>
        <fullName evidence="7">Pyridoxal 5'-phosphate synthase</fullName>
    </alternativeName>
</protein>
<dbReference type="EC" id="1.4.3.5" evidence="7"/>
<feature type="domain" description="Pyridoxamine 5'-phosphate oxidase N-terminal" evidence="10">
    <location>
        <begin position="40"/>
        <end position="164"/>
    </location>
</feature>
<comment type="caution">
    <text evidence="7">Lacks conserved residue(s) required for the propagation of feature annotation.</text>
</comment>
<dbReference type="UniPathway" id="UPA01068">
    <property type="reaction ID" value="UER00304"/>
</dbReference>
<reference evidence="12 13" key="1">
    <citation type="journal article" date="2019" name="Biochem. Eng. J.">
        <title>Metabolic engineering of the marine bacteria Neptunomonas concharum for the production of acetoin and meso-2,3-butanediol from acetate.</title>
        <authorList>
            <person name="Li W."/>
            <person name="Pu N."/>
            <person name="Liu C.-X."/>
            <person name="Yuan Q.-P."/>
            <person name="Li Z.-J."/>
        </authorList>
    </citation>
    <scope>NUCLEOTIDE SEQUENCE [LARGE SCALE GENOMIC DNA]</scope>
    <source>
        <strain evidence="12 13">JCM17730</strain>
    </source>
</reference>
<evidence type="ECO:0000256" key="2">
    <source>
        <dbReference type="ARBA" id="ARBA00011738"/>
    </source>
</evidence>
<keyword evidence="6 7" id="KW-0664">Pyridoxine biosynthesis</keyword>
<feature type="binding site" evidence="7 9">
    <location>
        <position position="87"/>
    </location>
    <ligand>
        <name>FMN</name>
        <dbReference type="ChEBI" id="CHEBI:58210"/>
    </ligand>
</feature>
<evidence type="ECO:0000256" key="6">
    <source>
        <dbReference type="ARBA" id="ARBA00023096"/>
    </source>
</evidence>
<feature type="binding site" evidence="7 9">
    <location>
        <begin position="65"/>
        <end position="70"/>
    </location>
    <ligand>
        <name>FMN</name>
        <dbReference type="ChEBI" id="CHEBI:58210"/>
    </ligand>
</feature>
<feature type="binding site" evidence="7 8">
    <location>
        <position position="127"/>
    </location>
    <ligand>
        <name>substrate</name>
    </ligand>
</feature>
<sequence>MSDFTADISQLRREYLAQGVSRSDLSHDPVMQFSKWFDVACRARPDDATSMTLATADKQGRPSARIVLLKHFDREGFCWYTDQESQKGKELAENPQAEILFYWYGLERQIRIKGRVETLSGEQADTYFHARPLGSQLSALASHQSQPVESRELLERRVAELETLHSENEVPRPARWGGYRLIPDVFEFWQGRESRLHDRFRYDREADQWHITRLQP</sequence>
<keyword evidence="13" id="KW-1185">Reference proteome</keyword>
<evidence type="ECO:0000256" key="8">
    <source>
        <dbReference type="PIRSR" id="PIRSR000190-1"/>
    </source>
</evidence>
<dbReference type="InterPro" id="IPR000659">
    <property type="entry name" value="Pyridox_Oxase"/>
</dbReference>
<evidence type="ECO:0000313" key="12">
    <source>
        <dbReference type="EMBL" id="QEQ97724.1"/>
    </source>
</evidence>
<evidence type="ECO:0000256" key="9">
    <source>
        <dbReference type="PIRSR" id="PIRSR000190-2"/>
    </source>
</evidence>
<feature type="binding site" evidence="7 8">
    <location>
        <position position="131"/>
    </location>
    <ligand>
        <name>substrate</name>
    </ligand>
</feature>
<name>A0A5P1RDJ6_9GAMM</name>
<comment type="pathway">
    <text evidence="7">Cofactor metabolism; pyridoxal 5'-phosphate salvage; pyridoxal 5'-phosphate from pyridoxine 5'-phosphate: step 1/1.</text>
</comment>
<dbReference type="InterPro" id="IPR019740">
    <property type="entry name" value="Pyridox_Oxase_CS"/>
</dbReference>
<feature type="binding site" evidence="7 9">
    <location>
        <begin position="144"/>
        <end position="145"/>
    </location>
    <ligand>
        <name>FMN</name>
        <dbReference type="ChEBI" id="CHEBI:58210"/>
    </ligand>
</feature>
<dbReference type="HAMAP" id="MF_01629">
    <property type="entry name" value="PdxH"/>
    <property type="match status" value="1"/>
</dbReference>
<feature type="binding site" evidence="7 9">
    <location>
        <position position="109"/>
    </location>
    <ligand>
        <name>FMN</name>
        <dbReference type="ChEBI" id="CHEBI:58210"/>
    </ligand>
</feature>
<dbReference type="Pfam" id="PF10590">
    <property type="entry name" value="PNP_phzG_C"/>
    <property type="match status" value="1"/>
</dbReference>
<dbReference type="NCBIfam" id="TIGR00558">
    <property type="entry name" value="pdxH"/>
    <property type="match status" value="1"/>
</dbReference>
<accession>A0A5P1RDJ6</accession>
<evidence type="ECO:0000256" key="4">
    <source>
        <dbReference type="ARBA" id="ARBA00022643"/>
    </source>
</evidence>
<dbReference type="KEGG" id="ncu:F0U83_13890"/>
<evidence type="ECO:0000256" key="3">
    <source>
        <dbReference type="ARBA" id="ARBA00022630"/>
    </source>
</evidence>
<gene>
    <name evidence="7 12" type="primary">pdxH</name>
    <name evidence="12" type="ORF">F0U83_13890</name>
</gene>
<dbReference type="FunFam" id="2.30.110.10:FF:000020">
    <property type="entry name" value="PNPO isoform 11"/>
    <property type="match status" value="1"/>
</dbReference>
<feature type="domain" description="Pyridoxine 5'-phosphate oxidase dimerisation C-terminal" evidence="11">
    <location>
        <begin position="176"/>
        <end position="216"/>
    </location>
</feature>
<organism evidence="12 13">
    <name type="scientific">Neptunomonas concharum</name>
    <dbReference type="NCBI Taxonomy" id="1031538"/>
    <lineage>
        <taxon>Bacteria</taxon>
        <taxon>Pseudomonadati</taxon>
        <taxon>Pseudomonadota</taxon>
        <taxon>Gammaproteobacteria</taxon>
        <taxon>Oceanospirillales</taxon>
        <taxon>Oceanospirillaceae</taxon>
        <taxon>Neptunomonas</taxon>
    </lineage>
</organism>
<dbReference type="GO" id="GO:0008615">
    <property type="term" value="P:pyridoxine biosynthetic process"/>
    <property type="evidence" value="ECO:0007669"/>
    <property type="project" value="UniProtKB-UniRule"/>
</dbReference>
<dbReference type="PIRSF" id="PIRSF000190">
    <property type="entry name" value="Pyd_amn-ph_oxd"/>
    <property type="match status" value="1"/>
</dbReference>
<evidence type="ECO:0000313" key="13">
    <source>
        <dbReference type="Proteomes" id="UP000324760"/>
    </source>
</evidence>
<dbReference type="EMBL" id="CP043869">
    <property type="protein sequence ID" value="QEQ97724.1"/>
    <property type="molecule type" value="Genomic_DNA"/>
</dbReference>
<dbReference type="InterPro" id="IPR012349">
    <property type="entry name" value="Split_barrel_FMN-bd"/>
</dbReference>
<dbReference type="GO" id="GO:0004733">
    <property type="term" value="F:pyridoxamine phosphate oxidase activity"/>
    <property type="evidence" value="ECO:0007669"/>
    <property type="project" value="UniProtKB-UniRule"/>
</dbReference>
<dbReference type="InterPro" id="IPR011576">
    <property type="entry name" value="Pyridox_Oxase_N"/>
</dbReference>
<dbReference type="SUPFAM" id="SSF50475">
    <property type="entry name" value="FMN-binding split barrel"/>
    <property type="match status" value="1"/>
</dbReference>
<dbReference type="InterPro" id="IPR019576">
    <property type="entry name" value="Pyridoxamine_oxidase_dimer_C"/>
</dbReference>
<evidence type="ECO:0000256" key="7">
    <source>
        <dbReference type="HAMAP-Rule" id="MF_01629"/>
    </source>
</evidence>
<feature type="binding site" evidence="7 8">
    <location>
        <position position="70"/>
    </location>
    <ligand>
        <name>substrate</name>
    </ligand>
</feature>
<feature type="binding site" evidence="7 8">
    <location>
        <position position="135"/>
    </location>
    <ligand>
        <name>substrate</name>
    </ligand>
</feature>